<dbReference type="RefSeq" id="WP_132428678.1">
    <property type="nucleotide sequence ID" value="NZ_SMFZ01000002.1"/>
</dbReference>
<keyword evidence="2" id="KW-1185">Reference proteome</keyword>
<dbReference type="AlphaFoldDB" id="A0A4R1HRZ4"/>
<proteinExistence type="predicted"/>
<organism evidence="1 2">
    <name type="scientific">Pseudonocardia endophytica</name>
    <dbReference type="NCBI Taxonomy" id="401976"/>
    <lineage>
        <taxon>Bacteria</taxon>
        <taxon>Bacillati</taxon>
        <taxon>Actinomycetota</taxon>
        <taxon>Actinomycetes</taxon>
        <taxon>Pseudonocardiales</taxon>
        <taxon>Pseudonocardiaceae</taxon>
        <taxon>Pseudonocardia</taxon>
    </lineage>
</organism>
<accession>A0A4R1HRZ4</accession>
<evidence type="ECO:0008006" key="3">
    <source>
        <dbReference type="Google" id="ProtNLM"/>
    </source>
</evidence>
<protein>
    <recommendedName>
        <fullName evidence="3">Type III secretion system (T3SS) SseB-like protein</fullName>
    </recommendedName>
</protein>
<name>A0A4R1HRZ4_PSEEN</name>
<comment type="caution">
    <text evidence="1">The sequence shown here is derived from an EMBL/GenBank/DDBJ whole genome shotgun (WGS) entry which is preliminary data.</text>
</comment>
<evidence type="ECO:0000313" key="1">
    <source>
        <dbReference type="EMBL" id="TCK20142.1"/>
    </source>
</evidence>
<sequence length="109" mass="11693">MSWLTSEIDAYHDGVPCPEALAAALRGSELLVPLVDGDLPMCVADRGLVWICAFTSSRSLARFATARGGGDDEWTYRRVRGTELTDLAYGVAVDLGGRRPMLFPAGCTS</sequence>
<dbReference type="EMBL" id="SMFZ01000002">
    <property type="protein sequence ID" value="TCK20142.1"/>
    <property type="molecule type" value="Genomic_DNA"/>
</dbReference>
<dbReference type="Proteomes" id="UP000295560">
    <property type="component" value="Unassembled WGS sequence"/>
</dbReference>
<dbReference type="OrthoDB" id="4566001at2"/>
<gene>
    <name evidence="1" type="ORF">EV378_4091</name>
</gene>
<reference evidence="1 2" key="1">
    <citation type="submission" date="2019-03" db="EMBL/GenBank/DDBJ databases">
        <title>Sequencing the genomes of 1000 actinobacteria strains.</title>
        <authorList>
            <person name="Klenk H.-P."/>
        </authorList>
    </citation>
    <scope>NUCLEOTIDE SEQUENCE [LARGE SCALE GENOMIC DNA]</scope>
    <source>
        <strain evidence="1 2">DSM 44969</strain>
    </source>
</reference>
<evidence type="ECO:0000313" key="2">
    <source>
        <dbReference type="Proteomes" id="UP000295560"/>
    </source>
</evidence>